<dbReference type="Proteomes" id="UP000298138">
    <property type="component" value="Unassembled WGS sequence"/>
</dbReference>
<dbReference type="GO" id="GO:0006281">
    <property type="term" value="P:DNA repair"/>
    <property type="evidence" value="ECO:0007669"/>
    <property type="project" value="UniProtKB-KW"/>
</dbReference>
<keyword evidence="5" id="KW-0539">Nucleus</keyword>
<evidence type="ECO:0000256" key="3">
    <source>
        <dbReference type="ARBA" id="ARBA00022763"/>
    </source>
</evidence>
<evidence type="ECO:0000256" key="1">
    <source>
        <dbReference type="ARBA" id="ARBA00004123"/>
    </source>
</evidence>
<keyword evidence="4" id="KW-0234">DNA repair</keyword>
<evidence type="ECO:0000256" key="4">
    <source>
        <dbReference type="ARBA" id="ARBA00023204"/>
    </source>
</evidence>
<dbReference type="PANTHER" id="PTHR10870">
    <property type="entry name" value="CELL CYCLE CHECKPOINT PROTEIN RAD1"/>
    <property type="match status" value="1"/>
</dbReference>
<dbReference type="SUPFAM" id="SSF55979">
    <property type="entry name" value="DNA clamp"/>
    <property type="match status" value="1"/>
</dbReference>
<keyword evidence="3" id="KW-0227">DNA damage</keyword>
<dbReference type="InParanoid" id="A0A4S2N6P0"/>
<name>A0A4S2N6P0_9PEZI</name>
<dbReference type="GO" id="GO:0000077">
    <property type="term" value="P:DNA damage checkpoint signaling"/>
    <property type="evidence" value="ECO:0007669"/>
    <property type="project" value="InterPro"/>
</dbReference>
<dbReference type="Gene3D" id="3.70.10.10">
    <property type="match status" value="1"/>
</dbReference>
<dbReference type="InterPro" id="IPR046938">
    <property type="entry name" value="DNA_clamp_sf"/>
</dbReference>
<dbReference type="GO" id="GO:0030896">
    <property type="term" value="C:checkpoint clamp complex"/>
    <property type="evidence" value="ECO:0007669"/>
    <property type="project" value="TreeGrafter"/>
</dbReference>
<comment type="similarity">
    <text evidence="2">Belongs to the rad1 family.</text>
</comment>
<dbReference type="Pfam" id="PF02144">
    <property type="entry name" value="Rad1"/>
    <property type="match status" value="1"/>
</dbReference>
<gene>
    <name evidence="6" type="ORF">EX30DRAFT_392348</name>
</gene>
<dbReference type="AlphaFoldDB" id="A0A4S2N6P0"/>
<reference evidence="6 7" key="1">
    <citation type="submission" date="2019-04" db="EMBL/GenBank/DDBJ databases">
        <title>Comparative genomics and transcriptomics to analyze fruiting body development in filamentous ascomycetes.</title>
        <authorList>
            <consortium name="DOE Joint Genome Institute"/>
            <person name="Lutkenhaus R."/>
            <person name="Traeger S."/>
            <person name="Breuer J."/>
            <person name="Kuo A."/>
            <person name="Lipzen A."/>
            <person name="Pangilinan J."/>
            <person name="Dilworth D."/>
            <person name="Sandor L."/>
            <person name="Poggeler S."/>
            <person name="Barry K."/>
            <person name="Grigoriev I.V."/>
            <person name="Nowrousian M."/>
        </authorList>
    </citation>
    <scope>NUCLEOTIDE SEQUENCE [LARGE SCALE GENOMIC DNA]</scope>
    <source>
        <strain evidence="6 7">CBS 389.68</strain>
    </source>
</reference>
<dbReference type="CDD" id="cd00577">
    <property type="entry name" value="PCNA"/>
    <property type="match status" value="1"/>
</dbReference>
<dbReference type="EMBL" id="ML220112">
    <property type="protein sequence ID" value="TGZ84951.1"/>
    <property type="molecule type" value="Genomic_DNA"/>
</dbReference>
<dbReference type="PANTHER" id="PTHR10870:SF0">
    <property type="entry name" value="CELL CYCLE CHECKPOINT PROTEIN RAD1"/>
    <property type="match status" value="1"/>
</dbReference>
<evidence type="ECO:0000313" key="6">
    <source>
        <dbReference type="EMBL" id="TGZ84951.1"/>
    </source>
</evidence>
<comment type="subcellular location">
    <subcellularLocation>
        <location evidence="1">Nucleus</location>
    </subcellularLocation>
</comment>
<keyword evidence="7" id="KW-1185">Reference proteome</keyword>
<dbReference type="STRING" id="341454.A0A4S2N6P0"/>
<sequence length="316" mass="33962">MPSNLPPPLFAATTTSARHINSLLKCCGFDSKACIQITSDGLRVTVEDCNVMQAHAFIDKALFNSYTFNLPSPSPSSSSPDPGESHEEEEPILFAVSLTALLECLQIFGAEAGRDKWGSGGGGTMAGGVFDQQVLRIGGSCKFEYEAVGSPLVITLDDAGVITTCTLSTWAPTLVDDIPIIRDSLTLKIIMKSTWLFDAITELSSTSVEKLQILASPSAPYFSLSASGPLGSTVVEFANDRSLLETFVVPETVQYRYRFGLIKHAVKAMAVSSKVSIRGDRRGTLSLQFMVEQDGGAPSFIDFRFLAYAADSSDEE</sequence>
<dbReference type="PRINTS" id="PR01245">
    <property type="entry name" value="RAD1REC1"/>
</dbReference>
<accession>A0A4S2N6P0</accession>
<evidence type="ECO:0000256" key="2">
    <source>
        <dbReference type="ARBA" id="ARBA00010991"/>
    </source>
</evidence>
<dbReference type="InterPro" id="IPR003021">
    <property type="entry name" value="Rad1_Rec1_Rad17"/>
</dbReference>
<dbReference type="FunCoup" id="A0A4S2N6P0">
    <property type="interactions" value="107"/>
</dbReference>
<dbReference type="OrthoDB" id="337581at2759"/>
<protein>
    <submittedName>
        <fullName evidence="6">Repair protein Rad1/Rec1/Rad17</fullName>
    </submittedName>
</protein>
<proteinExistence type="inferred from homology"/>
<organism evidence="6 7">
    <name type="scientific">Ascodesmis nigricans</name>
    <dbReference type="NCBI Taxonomy" id="341454"/>
    <lineage>
        <taxon>Eukaryota</taxon>
        <taxon>Fungi</taxon>
        <taxon>Dikarya</taxon>
        <taxon>Ascomycota</taxon>
        <taxon>Pezizomycotina</taxon>
        <taxon>Pezizomycetes</taxon>
        <taxon>Pezizales</taxon>
        <taxon>Ascodesmidaceae</taxon>
        <taxon>Ascodesmis</taxon>
    </lineage>
</organism>
<evidence type="ECO:0000313" key="7">
    <source>
        <dbReference type="Proteomes" id="UP000298138"/>
    </source>
</evidence>
<evidence type="ECO:0000256" key="5">
    <source>
        <dbReference type="ARBA" id="ARBA00023242"/>
    </source>
</evidence>